<accession>A0A8X6TA65</accession>
<evidence type="ECO:0000256" key="1">
    <source>
        <dbReference type="SAM" id="Phobius"/>
    </source>
</evidence>
<dbReference type="AlphaFoldDB" id="A0A8X6TA65"/>
<evidence type="ECO:0000313" key="2">
    <source>
        <dbReference type="EMBL" id="GFS88442.1"/>
    </source>
</evidence>
<keyword evidence="1" id="KW-0472">Membrane</keyword>
<keyword evidence="1" id="KW-0812">Transmembrane</keyword>
<name>A0A8X6TA65_NEPPI</name>
<dbReference type="Proteomes" id="UP000887013">
    <property type="component" value="Unassembled WGS sequence"/>
</dbReference>
<dbReference type="EMBL" id="BMAW01052957">
    <property type="protein sequence ID" value="GFS88442.1"/>
    <property type="molecule type" value="Genomic_DNA"/>
</dbReference>
<organism evidence="2 3">
    <name type="scientific">Nephila pilipes</name>
    <name type="common">Giant wood spider</name>
    <name type="synonym">Nephila maculata</name>
    <dbReference type="NCBI Taxonomy" id="299642"/>
    <lineage>
        <taxon>Eukaryota</taxon>
        <taxon>Metazoa</taxon>
        <taxon>Ecdysozoa</taxon>
        <taxon>Arthropoda</taxon>
        <taxon>Chelicerata</taxon>
        <taxon>Arachnida</taxon>
        <taxon>Araneae</taxon>
        <taxon>Araneomorphae</taxon>
        <taxon>Entelegynae</taxon>
        <taxon>Araneoidea</taxon>
        <taxon>Nephilidae</taxon>
        <taxon>Nephila</taxon>
    </lineage>
</organism>
<keyword evidence="3" id="KW-1185">Reference proteome</keyword>
<proteinExistence type="predicted"/>
<protein>
    <submittedName>
        <fullName evidence="2">Uncharacterized protein</fullName>
    </submittedName>
</protein>
<gene>
    <name evidence="2" type="ORF">NPIL_89971</name>
</gene>
<reference evidence="2" key="1">
    <citation type="submission" date="2020-08" db="EMBL/GenBank/DDBJ databases">
        <title>Multicomponent nature underlies the extraordinary mechanical properties of spider dragline silk.</title>
        <authorList>
            <person name="Kono N."/>
            <person name="Nakamura H."/>
            <person name="Mori M."/>
            <person name="Yoshida Y."/>
            <person name="Ohtoshi R."/>
            <person name="Malay A.D."/>
            <person name="Moran D.A.P."/>
            <person name="Tomita M."/>
            <person name="Numata K."/>
            <person name="Arakawa K."/>
        </authorList>
    </citation>
    <scope>NUCLEOTIDE SEQUENCE</scope>
</reference>
<comment type="caution">
    <text evidence="2">The sequence shown here is derived from an EMBL/GenBank/DDBJ whole genome shotgun (WGS) entry which is preliminary data.</text>
</comment>
<keyword evidence="1" id="KW-1133">Transmembrane helix</keyword>
<sequence length="123" mass="13432">MVGRRAFYSKSYSGYSTKTNKTLLIVTISVDTARQSRRCLIKIQATSLGCLVCPSSFVFILFFFTLQVQRSTLCGLAPQLNSSGVWGGVFPTSGVKGIGFLFSDHRLCFLPSTPIADGSVHIR</sequence>
<feature type="transmembrane region" description="Helical" evidence="1">
    <location>
        <begin position="45"/>
        <end position="66"/>
    </location>
</feature>
<evidence type="ECO:0000313" key="3">
    <source>
        <dbReference type="Proteomes" id="UP000887013"/>
    </source>
</evidence>